<dbReference type="GO" id="GO:0005634">
    <property type="term" value="C:nucleus"/>
    <property type="evidence" value="ECO:0007669"/>
    <property type="project" value="TreeGrafter"/>
</dbReference>
<dbReference type="AlphaFoldDB" id="A0A8J5SQW6"/>
<dbReference type="GO" id="GO:0070897">
    <property type="term" value="P:transcription preinitiation complex assembly"/>
    <property type="evidence" value="ECO:0007669"/>
    <property type="project" value="InterPro"/>
</dbReference>
<keyword evidence="4" id="KW-0862">Zinc</keyword>
<evidence type="ECO:0000256" key="4">
    <source>
        <dbReference type="PROSITE-ProRule" id="PRU00469"/>
    </source>
</evidence>
<dbReference type="InterPro" id="IPR000812">
    <property type="entry name" value="TFIIB"/>
</dbReference>
<dbReference type="InterPro" id="IPR013137">
    <property type="entry name" value="Znf_TFIIB"/>
</dbReference>
<evidence type="ECO:0000259" key="5">
    <source>
        <dbReference type="PROSITE" id="PS51134"/>
    </source>
</evidence>
<dbReference type="PROSITE" id="PS51134">
    <property type="entry name" value="ZF_TFIIB"/>
    <property type="match status" value="1"/>
</dbReference>
<sequence length="302" mass="32097">MLVTMYGAPDCVRYCHECRRTTSMVLDHATGDAVCTECTLLLGDSSRGKDPLLHGQLADDVACSADPQKAQANAGSVARMSGAVVLPRMRGAVPAAQNKALAEGFKGIVDMADKLGLAPGVSDRGMEVFRKLEEAKLWPKARNRDALYAACLHAACRSKGSPRTVKELTSATTDAMATRRDIGKYIHLIKKHVDNEERHGGQAADRGGAVVRAGDYLRRYGAALGVGNHEMGAAVDAAGRLNESLDVRRNPQSIAAALIYMAMQRSGGSKTVRDVSAATGVSESTIKDACRDLSAHSELLFS</sequence>
<evidence type="ECO:0000256" key="2">
    <source>
        <dbReference type="ARBA" id="ARBA00023015"/>
    </source>
</evidence>
<comment type="caution">
    <text evidence="6">The sequence shown here is derived from an EMBL/GenBank/DDBJ whole genome shotgun (WGS) entry which is preliminary data.</text>
</comment>
<comment type="similarity">
    <text evidence="1">Belongs to the TFIIB family.</text>
</comment>
<reference evidence="6" key="1">
    <citation type="journal article" date="2021" name="bioRxiv">
        <title>Whole Genome Assembly and Annotation of Northern Wild Rice, Zizania palustris L., Supports a Whole Genome Duplication in the Zizania Genus.</title>
        <authorList>
            <person name="Haas M."/>
            <person name="Kono T."/>
            <person name="Macchietto M."/>
            <person name="Millas R."/>
            <person name="McGilp L."/>
            <person name="Shao M."/>
            <person name="Duquette J."/>
            <person name="Hirsch C.N."/>
            <person name="Kimball J."/>
        </authorList>
    </citation>
    <scope>NUCLEOTIDE SEQUENCE</scope>
    <source>
        <tissue evidence="6">Fresh leaf tissue</tissue>
    </source>
</reference>
<reference evidence="6" key="2">
    <citation type="submission" date="2021-02" db="EMBL/GenBank/DDBJ databases">
        <authorList>
            <person name="Kimball J.A."/>
            <person name="Haas M.W."/>
            <person name="Macchietto M."/>
            <person name="Kono T."/>
            <person name="Duquette J."/>
            <person name="Shao M."/>
        </authorList>
    </citation>
    <scope>NUCLEOTIDE SEQUENCE</scope>
    <source>
        <tissue evidence="6">Fresh leaf tissue</tissue>
    </source>
</reference>
<dbReference type="InterPro" id="IPR013150">
    <property type="entry name" value="TFIIB_cyclin"/>
</dbReference>
<dbReference type="SMART" id="SM00385">
    <property type="entry name" value="CYCLIN"/>
    <property type="match status" value="2"/>
</dbReference>
<dbReference type="GO" id="GO:0017025">
    <property type="term" value="F:TBP-class protein binding"/>
    <property type="evidence" value="ECO:0007669"/>
    <property type="project" value="InterPro"/>
</dbReference>
<dbReference type="GO" id="GO:0008270">
    <property type="term" value="F:zinc ion binding"/>
    <property type="evidence" value="ECO:0007669"/>
    <property type="project" value="UniProtKB-KW"/>
</dbReference>
<dbReference type="GO" id="GO:0097550">
    <property type="term" value="C:transcription preinitiation complex"/>
    <property type="evidence" value="ECO:0007669"/>
    <property type="project" value="TreeGrafter"/>
</dbReference>
<dbReference type="EMBL" id="JAAALK010000282">
    <property type="protein sequence ID" value="KAG8080456.1"/>
    <property type="molecule type" value="Genomic_DNA"/>
</dbReference>
<evidence type="ECO:0000256" key="3">
    <source>
        <dbReference type="ARBA" id="ARBA00023163"/>
    </source>
</evidence>
<keyword evidence="4" id="KW-0863">Zinc-finger</keyword>
<evidence type="ECO:0000313" key="6">
    <source>
        <dbReference type="EMBL" id="KAG8080456.1"/>
    </source>
</evidence>
<proteinExistence type="inferred from homology"/>
<accession>A0A8J5SQW6</accession>
<gene>
    <name evidence="6" type="ORF">GUJ93_ZPchr0007g6355</name>
</gene>
<dbReference type="Proteomes" id="UP000729402">
    <property type="component" value="Unassembled WGS sequence"/>
</dbReference>
<keyword evidence="4" id="KW-0479">Metal-binding</keyword>
<dbReference type="PANTHER" id="PTHR11618:SF24">
    <property type="entry name" value="OS03G0193600 PROTEIN"/>
    <property type="match status" value="1"/>
</dbReference>
<name>A0A8J5SQW6_ZIZPA</name>
<protein>
    <recommendedName>
        <fullName evidence="5">TFIIB-type domain-containing protein</fullName>
    </recommendedName>
</protein>
<organism evidence="6 7">
    <name type="scientific">Zizania palustris</name>
    <name type="common">Northern wild rice</name>
    <dbReference type="NCBI Taxonomy" id="103762"/>
    <lineage>
        <taxon>Eukaryota</taxon>
        <taxon>Viridiplantae</taxon>
        <taxon>Streptophyta</taxon>
        <taxon>Embryophyta</taxon>
        <taxon>Tracheophyta</taxon>
        <taxon>Spermatophyta</taxon>
        <taxon>Magnoliopsida</taxon>
        <taxon>Liliopsida</taxon>
        <taxon>Poales</taxon>
        <taxon>Poaceae</taxon>
        <taxon>BOP clade</taxon>
        <taxon>Oryzoideae</taxon>
        <taxon>Oryzeae</taxon>
        <taxon>Zizaniinae</taxon>
        <taxon>Zizania</taxon>
    </lineage>
</organism>
<feature type="domain" description="TFIIB-type" evidence="5">
    <location>
        <begin position="11"/>
        <end position="43"/>
    </location>
</feature>
<dbReference type="OrthoDB" id="25790at2759"/>
<evidence type="ECO:0000313" key="7">
    <source>
        <dbReference type="Proteomes" id="UP000729402"/>
    </source>
</evidence>
<keyword evidence="3" id="KW-0804">Transcription</keyword>
<dbReference type="InterPro" id="IPR013763">
    <property type="entry name" value="Cyclin-like_dom"/>
</dbReference>
<keyword evidence="2" id="KW-0805">Transcription regulation</keyword>
<dbReference type="PANTHER" id="PTHR11618">
    <property type="entry name" value="TRANSCRIPTION INITIATION FACTOR IIB-RELATED"/>
    <property type="match status" value="1"/>
</dbReference>
<keyword evidence="7" id="KW-1185">Reference proteome</keyword>
<evidence type="ECO:0000256" key="1">
    <source>
        <dbReference type="ARBA" id="ARBA00010857"/>
    </source>
</evidence>
<dbReference type="Pfam" id="PF00382">
    <property type="entry name" value="TFIIB"/>
    <property type="match status" value="2"/>
</dbReference>